<dbReference type="Gene3D" id="2.60.40.1930">
    <property type="match status" value="1"/>
</dbReference>
<dbReference type="Gene3D" id="1.20.91.20">
    <property type="entry name" value="Anaphylotoxins (complement system)"/>
    <property type="match status" value="1"/>
</dbReference>
<protein>
    <recommendedName>
        <fullName evidence="4">Anaphylatoxin-like domain-containing protein</fullName>
    </recommendedName>
</protein>
<evidence type="ECO:0000256" key="2">
    <source>
        <dbReference type="ARBA" id="ARBA00022525"/>
    </source>
</evidence>
<sequence>NLNFLVTTSMVPSIRLLVYYILDGEGTTELVADSVWMDIKDKYSAVFTLRPNYRDPVSTVLRHIENSDLGCGGGGGKDNADIFRLAGLTFMTNANASPSSSTRTYGSMKKCCEEGMKYIPKSVTCHQYANQKFRKHKIVNEKCKTAFRECCEYIQQNLDQNDRLVLGRYGESRMILIMVWAHSVPT</sequence>
<dbReference type="Proteomes" id="UP001476798">
    <property type="component" value="Unassembled WGS sequence"/>
</dbReference>
<dbReference type="InterPro" id="IPR000020">
    <property type="entry name" value="Anaphylatoxin/fibulin"/>
</dbReference>
<dbReference type="Pfam" id="PF01821">
    <property type="entry name" value="ANATO"/>
    <property type="match status" value="1"/>
</dbReference>
<keyword evidence="3" id="KW-1015">Disulfide bond</keyword>
<feature type="domain" description="Anaphylatoxin-like" evidence="4">
    <location>
        <begin position="111"/>
        <end position="151"/>
    </location>
</feature>
<evidence type="ECO:0000256" key="1">
    <source>
        <dbReference type="ARBA" id="ARBA00004613"/>
    </source>
</evidence>
<dbReference type="Pfam" id="PF07703">
    <property type="entry name" value="A2M_BRD"/>
    <property type="match status" value="1"/>
</dbReference>
<dbReference type="EMBL" id="JAHRIO010031604">
    <property type="protein sequence ID" value="MEQ2168824.1"/>
    <property type="molecule type" value="Genomic_DNA"/>
</dbReference>
<evidence type="ECO:0000313" key="5">
    <source>
        <dbReference type="EMBL" id="MEQ2168824.1"/>
    </source>
</evidence>
<feature type="non-terminal residue" evidence="5">
    <location>
        <position position="1"/>
    </location>
</feature>
<keyword evidence="2" id="KW-0964">Secreted</keyword>
<keyword evidence="6" id="KW-1185">Reference proteome</keyword>
<name>A0ABV0ND67_9TELE</name>
<organism evidence="5 6">
    <name type="scientific">Goodea atripinnis</name>
    <dbReference type="NCBI Taxonomy" id="208336"/>
    <lineage>
        <taxon>Eukaryota</taxon>
        <taxon>Metazoa</taxon>
        <taxon>Chordata</taxon>
        <taxon>Craniata</taxon>
        <taxon>Vertebrata</taxon>
        <taxon>Euteleostomi</taxon>
        <taxon>Actinopterygii</taxon>
        <taxon>Neopterygii</taxon>
        <taxon>Teleostei</taxon>
        <taxon>Neoteleostei</taxon>
        <taxon>Acanthomorphata</taxon>
        <taxon>Ovalentaria</taxon>
        <taxon>Atherinomorphae</taxon>
        <taxon>Cyprinodontiformes</taxon>
        <taxon>Goodeidae</taxon>
        <taxon>Goodea</taxon>
    </lineage>
</organism>
<dbReference type="PROSITE" id="PS01178">
    <property type="entry name" value="ANAPHYLATOXIN_2"/>
    <property type="match status" value="1"/>
</dbReference>
<evidence type="ECO:0000313" key="6">
    <source>
        <dbReference type="Proteomes" id="UP001476798"/>
    </source>
</evidence>
<comment type="caution">
    <text evidence="5">The sequence shown here is derived from an EMBL/GenBank/DDBJ whole genome shotgun (WGS) entry which is preliminary data.</text>
</comment>
<dbReference type="InterPro" id="IPR018081">
    <property type="entry name" value="Anaphylatoxin_comp_syst"/>
</dbReference>
<dbReference type="SUPFAM" id="SSF47686">
    <property type="entry name" value="Anaphylotoxins (complement system)"/>
    <property type="match status" value="1"/>
</dbReference>
<dbReference type="InterPro" id="IPR011625">
    <property type="entry name" value="A2M_N_BRD"/>
</dbReference>
<proteinExistence type="predicted"/>
<dbReference type="PANTHER" id="PTHR11412:SF83">
    <property type="entry name" value="COMPLEMENT C5"/>
    <property type="match status" value="1"/>
</dbReference>
<dbReference type="PANTHER" id="PTHR11412">
    <property type="entry name" value="MACROGLOBULIN / COMPLEMENT"/>
    <property type="match status" value="1"/>
</dbReference>
<reference evidence="5 6" key="1">
    <citation type="submission" date="2021-06" db="EMBL/GenBank/DDBJ databases">
        <authorList>
            <person name="Palmer J.M."/>
        </authorList>
    </citation>
    <scope>NUCLEOTIDE SEQUENCE [LARGE SCALE GENOMIC DNA]</scope>
    <source>
        <strain evidence="5 6">GA_2019</strain>
        <tissue evidence="5">Muscle</tissue>
    </source>
</reference>
<gene>
    <name evidence="5" type="ORF">GOODEAATRI_018763</name>
</gene>
<comment type="subcellular location">
    <subcellularLocation>
        <location evidence="1">Secreted</location>
    </subcellularLocation>
</comment>
<evidence type="ECO:0000256" key="3">
    <source>
        <dbReference type="ARBA" id="ARBA00023157"/>
    </source>
</evidence>
<evidence type="ECO:0000259" key="4">
    <source>
        <dbReference type="PROSITE" id="PS01178"/>
    </source>
</evidence>
<dbReference type="Gene3D" id="6.10.270.10">
    <property type="match status" value="1"/>
</dbReference>
<accession>A0ABV0ND67</accession>
<dbReference type="InterPro" id="IPR050473">
    <property type="entry name" value="A2M/Complement_sys"/>
</dbReference>
<dbReference type="CDD" id="cd00017">
    <property type="entry name" value="ANATO"/>
    <property type="match status" value="1"/>
</dbReference>